<dbReference type="InterPro" id="IPR027806">
    <property type="entry name" value="HARBI1_dom"/>
</dbReference>
<evidence type="ECO:0000256" key="7">
    <source>
        <dbReference type="ARBA" id="ARBA00023242"/>
    </source>
</evidence>
<accession>A0ABR0VYE1</accession>
<keyword evidence="5" id="KW-0479">Metal-binding</keyword>
<dbReference type="InterPro" id="IPR045249">
    <property type="entry name" value="HARBI1-like"/>
</dbReference>
<dbReference type="InterPro" id="IPR058353">
    <property type="entry name" value="DUF8040"/>
</dbReference>
<dbReference type="Proteomes" id="UP001318860">
    <property type="component" value="Unassembled WGS sequence"/>
</dbReference>
<comment type="subcellular location">
    <subcellularLocation>
        <location evidence="2">Nucleus</location>
    </subcellularLocation>
</comment>
<feature type="domain" description="DDE Tnp4" evidence="8">
    <location>
        <begin position="181"/>
        <end position="342"/>
    </location>
</feature>
<keyword evidence="11" id="KW-1185">Reference proteome</keyword>
<keyword evidence="4" id="KW-0540">Nuclease</keyword>
<sequence>MDFSTDSDEVLLTLQEIVSESVTFLTMLFEYFRHHKSGKAGYLHRAYKQYNMISRIPKQVNHMRDLIQVSDTDCLNNLRMSRNTFGRLCYLLQNAGGLVSNRNVGVSEQVSMFKWVLAHHKKNRIVGFDYKRSGRTVSKHFNAVLNAVIKLHSLLLVDPKPITEDCTNDRWKWFKGCLGALDGTHIDVKVRVSDKGHYRNRNGDISVNVLGVCDWDMKFIYVFCGWEGSAADCRVLRDAITKPNGLRVPRGNFYLCDNGYTNGDGFLTPYRGVRYHLKDWGGGNSIPRNKEEFFNMKHAKARNVIERTFGMLKERWAILRSTSFYPIKVQNRIIMACCLVHNFIRNEMPEDPLELLIPDIMDNQADDADYIDTVEPSQQWTTWRENLAIAMYNQWTG</sequence>
<evidence type="ECO:0000256" key="1">
    <source>
        <dbReference type="ARBA" id="ARBA00001968"/>
    </source>
</evidence>
<dbReference type="EMBL" id="JABTTQ020000450">
    <property type="protein sequence ID" value="KAK6139286.1"/>
    <property type="molecule type" value="Genomic_DNA"/>
</dbReference>
<proteinExistence type="inferred from homology"/>
<evidence type="ECO:0000256" key="2">
    <source>
        <dbReference type="ARBA" id="ARBA00004123"/>
    </source>
</evidence>
<evidence type="ECO:0000313" key="10">
    <source>
        <dbReference type="EMBL" id="KAK6139286.1"/>
    </source>
</evidence>
<dbReference type="Pfam" id="PF13359">
    <property type="entry name" value="DDE_Tnp_4"/>
    <property type="match status" value="1"/>
</dbReference>
<feature type="domain" description="DUF8040" evidence="9">
    <location>
        <begin position="62"/>
        <end position="150"/>
    </location>
</feature>
<name>A0ABR0VYE1_REHGL</name>
<protein>
    <recommendedName>
        <fullName evidence="12">Nuclease</fullName>
    </recommendedName>
</protein>
<dbReference type="Pfam" id="PF26138">
    <property type="entry name" value="DUF8040"/>
    <property type="match status" value="1"/>
</dbReference>
<evidence type="ECO:0008006" key="12">
    <source>
        <dbReference type="Google" id="ProtNLM"/>
    </source>
</evidence>
<dbReference type="PANTHER" id="PTHR22930">
    <property type="match status" value="1"/>
</dbReference>
<reference evidence="10 11" key="1">
    <citation type="journal article" date="2021" name="Comput. Struct. Biotechnol. J.">
        <title>De novo genome assembly of the potent medicinal plant Rehmannia glutinosa using nanopore technology.</title>
        <authorList>
            <person name="Ma L."/>
            <person name="Dong C."/>
            <person name="Song C."/>
            <person name="Wang X."/>
            <person name="Zheng X."/>
            <person name="Niu Y."/>
            <person name="Chen S."/>
            <person name="Feng W."/>
        </authorList>
    </citation>
    <scope>NUCLEOTIDE SEQUENCE [LARGE SCALE GENOMIC DNA]</scope>
    <source>
        <strain evidence="10">DH-2019</strain>
    </source>
</reference>
<comment type="caution">
    <text evidence="10">The sequence shown here is derived from an EMBL/GenBank/DDBJ whole genome shotgun (WGS) entry which is preliminary data.</text>
</comment>
<evidence type="ECO:0000256" key="3">
    <source>
        <dbReference type="ARBA" id="ARBA00006958"/>
    </source>
</evidence>
<comment type="similarity">
    <text evidence="3">Belongs to the HARBI1 family.</text>
</comment>
<gene>
    <name evidence="10" type="ORF">DH2020_026964</name>
</gene>
<evidence type="ECO:0000256" key="6">
    <source>
        <dbReference type="ARBA" id="ARBA00022801"/>
    </source>
</evidence>
<evidence type="ECO:0000256" key="4">
    <source>
        <dbReference type="ARBA" id="ARBA00022722"/>
    </source>
</evidence>
<organism evidence="10 11">
    <name type="scientific">Rehmannia glutinosa</name>
    <name type="common">Chinese foxglove</name>
    <dbReference type="NCBI Taxonomy" id="99300"/>
    <lineage>
        <taxon>Eukaryota</taxon>
        <taxon>Viridiplantae</taxon>
        <taxon>Streptophyta</taxon>
        <taxon>Embryophyta</taxon>
        <taxon>Tracheophyta</taxon>
        <taxon>Spermatophyta</taxon>
        <taxon>Magnoliopsida</taxon>
        <taxon>eudicotyledons</taxon>
        <taxon>Gunneridae</taxon>
        <taxon>Pentapetalae</taxon>
        <taxon>asterids</taxon>
        <taxon>lamiids</taxon>
        <taxon>Lamiales</taxon>
        <taxon>Orobanchaceae</taxon>
        <taxon>Rehmannieae</taxon>
        <taxon>Rehmannia</taxon>
    </lineage>
</organism>
<evidence type="ECO:0000313" key="11">
    <source>
        <dbReference type="Proteomes" id="UP001318860"/>
    </source>
</evidence>
<keyword evidence="7" id="KW-0539">Nucleus</keyword>
<evidence type="ECO:0000256" key="5">
    <source>
        <dbReference type="ARBA" id="ARBA00022723"/>
    </source>
</evidence>
<keyword evidence="6" id="KW-0378">Hydrolase</keyword>
<evidence type="ECO:0000259" key="8">
    <source>
        <dbReference type="Pfam" id="PF13359"/>
    </source>
</evidence>
<comment type="cofactor">
    <cofactor evidence="1">
        <name>a divalent metal cation</name>
        <dbReference type="ChEBI" id="CHEBI:60240"/>
    </cofactor>
</comment>
<evidence type="ECO:0000259" key="9">
    <source>
        <dbReference type="Pfam" id="PF26138"/>
    </source>
</evidence>
<dbReference type="PANTHER" id="PTHR22930:SF293">
    <property type="entry name" value="PROTEIN ALP1-LIKE"/>
    <property type="match status" value="1"/>
</dbReference>